<accession>A0ABX8DBI6</accession>
<protein>
    <submittedName>
        <fullName evidence="3">Helix-turn-helix transcriptional regulator</fullName>
    </submittedName>
</protein>
<dbReference type="PANTHER" id="PTHR46558:SF11">
    <property type="entry name" value="HTH-TYPE TRANSCRIPTIONAL REGULATOR XRE"/>
    <property type="match status" value="1"/>
</dbReference>
<dbReference type="CDD" id="cd00093">
    <property type="entry name" value="HTH_XRE"/>
    <property type="match status" value="1"/>
</dbReference>
<proteinExistence type="predicted"/>
<reference evidence="3 4" key="1">
    <citation type="journal article" date="2012" name="Int. J. Syst. Evol. Microbiol.">
        <title>Shewanella dokdonensis sp. nov., isolated from seawater.</title>
        <authorList>
            <person name="Sung H.R."/>
            <person name="Yoon J.H."/>
            <person name="Ghim S.Y."/>
        </authorList>
    </citation>
    <scope>NUCLEOTIDE SEQUENCE [LARGE SCALE GENOMIC DNA]</scope>
    <source>
        <strain evidence="3 4">DSM 23626</strain>
    </source>
</reference>
<dbReference type="EMBL" id="CP074572">
    <property type="protein sequence ID" value="QVK22184.1"/>
    <property type="molecule type" value="Genomic_DNA"/>
</dbReference>
<sequence>MAIRFALIGKRISHHRKRLKMTQLELATEIGIGERTMGKIEGGYDMRLSVLLAIADVLNVPLAELLDYEQTAPLSLSAQERQKIMYHLKAITDLLP</sequence>
<dbReference type="Pfam" id="PF13443">
    <property type="entry name" value="HTH_26"/>
    <property type="match status" value="1"/>
</dbReference>
<dbReference type="PANTHER" id="PTHR46558">
    <property type="entry name" value="TRACRIPTIONAL REGULATORY PROTEIN-RELATED-RELATED"/>
    <property type="match status" value="1"/>
</dbReference>
<evidence type="ECO:0000259" key="2">
    <source>
        <dbReference type="PROSITE" id="PS50943"/>
    </source>
</evidence>
<organism evidence="3 4">
    <name type="scientific">Shewanella dokdonensis</name>
    <dbReference type="NCBI Taxonomy" id="712036"/>
    <lineage>
        <taxon>Bacteria</taxon>
        <taxon>Pseudomonadati</taxon>
        <taxon>Pseudomonadota</taxon>
        <taxon>Gammaproteobacteria</taxon>
        <taxon>Alteromonadales</taxon>
        <taxon>Shewanellaceae</taxon>
        <taxon>Shewanella</taxon>
    </lineage>
</organism>
<feature type="domain" description="HTH cro/C1-type" evidence="2">
    <location>
        <begin position="12"/>
        <end position="65"/>
    </location>
</feature>
<evidence type="ECO:0000256" key="1">
    <source>
        <dbReference type="ARBA" id="ARBA00023125"/>
    </source>
</evidence>
<dbReference type="RefSeq" id="WP_213680841.1">
    <property type="nucleotide sequence ID" value="NZ_CP074572.1"/>
</dbReference>
<dbReference type="Proteomes" id="UP000676428">
    <property type="component" value="Chromosome"/>
</dbReference>
<dbReference type="Gene3D" id="1.10.260.40">
    <property type="entry name" value="lambda repressor-like DNA-binding domains"/>
    <property type="match status" value="1"/>
</dbReference>
<dbReference type="PROSITE" id="PS50943">
    <property type="entry name" value="HTH_CROC1"/>
    <property type="match status" value="1"/>
</dbReference>
<dbReference type="InterPro" id="IPR010982">
    <property type="entry name" value="Lambda_DNA-bd_dom_sf"/>
</dbReference>
<dbReference type="InterPro" id="IPR001387">
    <property type="entry name" value="Cro/C1-type_HTH"/>
</dbReference>
<evidence type="ECO:0000313" key="3">
    <source>
        <dbReference type="EMBL" id="QVK22184.1"/>
    </source>
</evidence>
<name>A0ABX8DBI6_9GAMM</name>
<keyword evidence="4" id="KW-1185">Reference proteome</keyword>
<dbReference type="SMART" id="SM00530">
    <property type="entry name" value="HTH_XRE"/>
    <property type="match status" value="1"/>
</dbReference>
<dbReference type="SUPFAM" id="SSF47413">
    <property type="entry name" value="lambda repressor-like DNA-binding domains"/>
    <property type="match status" value="1"/>
</dbReference>
<keyword evidence="1" id="KW-0238">DNA-binding</keyword>
<evidence type="ECO:0000313" key="4">
    <source>
        <dbReference type="Proteomes" id="UP000676428"/>
    </source>
</evidence>
<gene>
    <name evidence="3" type="ORF">KHX94_12150</name>
</gene>